<dbReference type="InterPro" id="IPR006091">
    <property type="entry name" value="Acyl-CoA_Oxase/DH_mid-dom"/>
</dbReference>
<evidence type="ECO:0000259" key="8">
    <source>
        <dbReference type="Pfam" id="PF18158"/>
    </source>
</evidence>
<keyword evidence="3 5" id="KW-0285">Flavoprotein</keyword>
<protein>
    <submittedName>
        <fullName evidence="9">Acyl-CoA dehydrogenase family protein</fullName>
    </submittedName>
</protein>
<dbReference type="Gene3D" id="2.40.110.20">
    <property type="match status" value="1"/>
</dbReference>
<dbReference type="PANTHER" id="PTHR42707">
    <property type="entry name" value="ACYL-COA DEHYDROGENASE"/>
    <property type="match status" value="1"/>
</dbReference>
<dbReference type="InterPro" id="IPR009100">
    <property type="entry name" value="AcylCoA_DH/oxidase_NM_dom_sf"/>
</dbReference>
<proteinExistence type="inferred from homology"/>
<evidence type="ECO:0000256" key="4">
    <source>
        <dbReference type="ARBA" id="ARBA00022827"/>
    </source>
</evidence>
<dbReference type="GO" id="GO:0003995">
    <property type="term" value="F:acyl-CoA dehydrogenase activity"/>
    <property type="evidence" value="ECO:0007669"/>
    <property type="project" value="InterPro"/>
</dbReference>
<gene>
    <name evidence="9" type="ORF">H5411_22050</name>
</gene>
<evidence type="ECO:0000256" key="2">
    <source>
        <dbReference type="ARBA" id="ARBA00009347"/>
    </source>
</evidence>
<evidence type="ECO:0000259" key="6">
    <source>
        <dbReference type="Pfam" id="PF00441"/>
    </source>
</evidence>
<keyword evidence="4 5" id="KW-0274">FAD</keyword>
<dbReference type="SUPFAM" id="SSF47203">
    <property type="entry name" value="Acyl-CoA dehydrogenase C-terminal domain-like"/>
    <property type="match status" value="1"/>
</dbReference>
<dbReference type="Proteomes" id="UP000550260">
    <property type="component" value="Unassembled WGS sequence"/>
</dbReference>
<dbReference type="EMBL" id="JACJHR010000031">
    <property type="protein sequence ID" value="MBB2501800.1"/>
    <property type="molecule type" value="Genomic_DNA"/>
</dbReference>
<dbReference type="InterPro" id="IPR006089">
    <property type="entry name" value="Acyl-CoA_DH_CS"/>
</dbReference>
<feature type="domain" description="Acyl-CoA dehydrogenase/oxidase C-terminal" evidence="6">
    <location>
        <begin position="280"/>
        <end position="433"/>
    </location>
</feature>
<dbReference type="InterPro" id="IPR052904">
    <property type="entry name" value="Acyl-CoA_dehydrogenase-like"/>
</dbReference>
<dbReference type="SUPFAM" id="SSF56645">
    <property type="entry name" value="Acyl-CoA dehydrogenase NM domain-like"/>
    <property type="match status" value="1"/>
</dbReference>
<dbReference type="InterPro" id="IPR009075">
    <property type="entry name" value="AcylCo_DH/oxidase_C"/>
</dbReference>
<keyword evidence="5" id="KW-0560">Oxidoreductase</keyword>
<evidence type="ECO:0000256" key="3">
    <source>
        <dbReference type="ARBA" id="ARBA00022630"/>
    </source>
</evidence>
<dbReference type="Pfam" id="PF02770">
    <property type="entry name" value="Acyl-CoA_dh_M"/>
    <property type="match status" value="1"/>
</dbReference>
<dbReference type="PROSITE" id="PS00073">
    <property type="entry name" value="ACYL_COA_DH_2"/>
    <property type="match status" value="1"/>
</dbReference>
<evidence type="ECO:0000259" key="7">
    <source>
        <dbReference type="Pfam" id="PF02770"/>
    </source>
</evidence>
<evidence type="ECO:0000313" key="10">
    <source>
        <dbReference type="Proteomes" id="UP000550260"/>
    </source>
</evidence>
<dbReference type="Pfam" id="PF18158">
    <property type="entry name" value="AidB_N"/>
    <property type="match status" value="1"/>
</dbReference>
<organism evidence="9 10">
    <name type="scientific">Amycolatopsis echigonensis</name>
    <dbReference type="NCBI Taxonomy" id="2576905"/>
    <lineage>
        <taxon>Bacteria</taxon>
        <taxon>Bacillati</taxon>
        <taxon>Actinomycetota</taxon>
        <taxon>Actinomycetes</taxon>
        <taxon>Pseudonocardiales</taxon>
        <taxon>Pseudonocardiaceae</taxon>
        <taxon>Amycolatopsis</taxon>
    </lineage>
</organism>
<dbReference type="AlphaFoldDB" id="A0A8E1W0Z0"/>
<accession>A0A8E1W0Z0</accession>
<feature type="domain" description="Adaptive response protein AidB N-terminal" evidence="8">
    <location>
        <begin position="9"/>
        <end position="161"/>
    </location>
</feature>
<dbReference type="InterPro" id="IPR036250">
    <property type="entry name" value="AcylCo_DH-like_C"/>
</dbReference>
<dbReference type="InterPro" id="IPR041504">
    <property type="entry name" value="AidB_N"/>
</dbReference>
<dbReference type="Gene3D" id="6.10.250.600">
    <property type="match status" value="1"/>
</dbReference>
<dbReference type="PANTHER" id="PTHR42707:SF3">
    <property type="entry name" value="ACYL-COA DEHYDROGENASE AIDB-RELATED"/>
    <property type="match status" value="1"/>
</dbReference>
<evidence type="ECO:0000256" key="1">
    <source>
        <dbReference type="ARBA" id="ARBA00001974"/>
    </source>
</evidence>
<reference evidence="9 10" key="1">
    <citation type="submission" date="2020-08" db="EMBL/GenBank/DDBJ databases">
        <title>Amycolatopsis echigonensis JCM 21831.</title>
        <authorList>
            <person name="Tedsree N."/>
            <person name="Kuncharoen N."/>
            <person name="Likhitwitayawuid K."/>
            <person name="Tanasupawat S."/>
        </authorList>
    </citation>
    <scope>NUCLEOTIDE SEQUENCE [LARGE SCALE GENOMIC DNA]</scope>
    <source>
        <strain evidence="9 10">JCM 21831</strain>
    </source>
</reference>
<feature type="domain" description="Acyl-CoA oxidase/dehydrogenase middle" evidence="7">
    <location>
        <begin position="177"/>
        <end position="270"/>
    </location>
</feature>
<evidence type="ECO:0000256" key="5">
    <source>
        <dbReference type="RuleBase" id="RU362125"/>
    </source>
</evidence>
<dbReference type="Gene3D" id="1.20.140.10">
    <property type="entry name" value="Butyryl-CoA Dehydrogenase, subunit A, domain 3"/>
    <property type="match status" value="1"/>
</dbReference>
<dbReference type="Pfam" id="PF00441">
    <property type="entry name" value="Acyl-CoA_dh_1"/>
    <property type="match status" value="1"/>
</dbReference>
<comment type="similarity">
    <text evidence="2 5">Belongs to the acyl-CoA dehydrogenase family.</text>
</comment>
<comment type="caution">
    <text evidence="9">The sequence shown here is derived from an EMBL/GenBank/DDBJ whole genome shotgun (WGS) entry which is preliminary data.</text>
</comment>
<evidence type="ECO:0000313" key="9">
    <source>
        <dbReference type="EMBL" id="MBB2501800.1"/>
    </source>
</evidence>
<sequence>MPATHEVVNQVPPLEHDVAADPALAEAVGRTDASWVVDELHELGRLAGSEQVQEWSRLVNENEPVLRTHDRYGHRIDEVEFHPHWHELMNVAVSHGLQAAPWRDERPGAHAARAAKFYVWSQSEAGHTCPISMTYAAVPALRANPELAEKYEPLLASTEYDFGLREPSTKRGLIAGMSMTEKQGGSDVRANTTTARPVGDGSYRLVGHKWFTSAPMSDMFLTLAQAPGGLSCFLLPRVLPDGSLNPIRLQRLKDKLGNRSNASSEIEYDDAVGWLVGEEGRGVRTIIEMVNNTRLDCALGSASGMRLGAVRAVHHATHRHAFGKALVDQPLMANVLADLVIEAEAAVAASMRLAAAGDRRDDEQEQAFRRLGLAVTKYWVCKRAPMHAAEALECFGGNGYVEESGMPRLYREAPLMSIWEGSGNVAALDALRAMGRQPESVAAFFAEVELAAGGDARLDDAVDRLKKDLSDVDDLEFRARRVVESMALVLQGSLLVRHAPRVVADAFCGTRFGGDWGLAFGTLPAGTDTSAIIARARV</sequence>
<name>A0A8E1W0Z0_9PSEU</name>
<dbReference type="RefSeq" id="WP_183124888.1">
    <property type="nucleotide sequence ID" value="NZ_JACJHR010000031.1"/>
</dbReference>
<comment type="cofactor">
    <cofactor evidence="1 5">
        <name>FAD</name>
        <dbReference type="ChEBI" id="CHEBI:57692"/>
    </cofactor>
</comment>